<reference evidence="2" key="1">
    <citation type="submission" date="2014-11" db="EMBL/GenBank/DDBJ databases">
        <authorList>
            <person name="Otto D Thomas"/>
            <person name="Naeem Raeece"/>
        </authorList>
    </citation>
    <scope>NUCLEOTIDE SEQUENCE</scope>
</reference>
<evidence type="ECO:0000259" key="1">
    <source>
        <dbReference type="Pfam" id="PF01636"/>
    </source>
</evidence>
<accession>A0A0G4IAM3</accession>
<dbReference type="VEuPathDB" id="CryptoDB:Cvel_2106"/>
<dbReference type="EMBL" id="CDMZ01005754">
    <property type="protein sequence ID" value="CEM54085.1"/>
    <property type="molecule type" value="Genomic_DNA"/>
</dbReference>
<protein>
    <recommendedName>
        <fullName evidence="1">Aminoglycoside phosphotransferase domain-containing protein</fullName>
    </recommendedName>
</protein>
<feature type="domain" description="Aminoglycoside phosphotransferase" evidence="1">
    <location>
        <begin position="275"/>
        <end position="336"/>
    </location>
</feature>
<dbReference type="Gene3D" id="3.90.1200.10">
    <property type="match status" value="1"/>
</dbReference>
<proteinExistence type="predicted"/>
<dbReference type="InterPro" id="IPR011009">
    <property type="entry name" value="Kinase-like_dom_sf"/>
</dbReference>
<organism evidence="2">
    <name type="scientific">Chromera velia CCMP2878</name>
    <dbReference type="NCBI Taxonomy" id="1169474"/>
    <lineage>
        <taxon>Eukaryota</taxon>
        <taxon>Sar</taxon>
        <taxon>Alveolata</taxon>
        <taxon>Colpodellida</taxon>
        <taxon>Chromeraceae</taxon>
        <taxon>Chromera</taxon>
    </lineage>
</organism>
<dbReference type="InterPro" id="IPR002575">
    <property type="entry name" value="Aminoglycoside_PTrfase"/>
</dbReference>
<sequence>MPEKEDSQTWLAAEPWQDLNFVEEKLCTPAGLGDHLTVIKSTVTKWTGHGGASGDMFLLTVETRVREKRESSETTTHDLVLKATRPEGLQGSKQVGLAREGVFLDRMTRVSDTRDPLFPLKVLLPKCLWAKGDMDLGGKALVMEKIDGVQSGYFFGKHSPHNWDVDVEAETKDIGGVSELDVCCLAAELGAILHARHIGDRSLLEDAENQECLRASKWFGGQGRESWEGTMGYAKSVWKDQWRPTIDEKGVQRFEGKEDTIEWPLSLVNLMDQSFEKVTWEAFQQSALVSEGRFTLVHGDFHPGNMIVTRKEKGLALVDWEVVGVGSGPQDLGQYMVSHSHPSVRRQNQKAILDAYCKVFQTNLSEESFEQHFKKDEKLLREWVNREYAEGGVGRWIWLLPLCGLAFSPKKQQYFVNQVAALLDDFPEIFDKVPLPRA</sequence>
<dbReference type="Pfam" id="PF01636">
    <property type="entry name" value="APH"/>
    <property type="match status" value="1"/>
</dbReference>
<evidence type="ECO:0000313" key="2">
    <source>
        <dbReference type="EMBL" id="CEM54085.1"/>
    </source>
</evidence>
<name>A0A0G4IAM3_9ALVE</name>
<gene>
    <name evidence="2" type="ORF">Cvel_2106</name>
</gene>
<dbReference type="PANTHER" id="PTHR11012:SF30">
    <property type="entry name" value="PROTEIN KINASE-LIKE DOMAIN-CONTAINING"/>
    <property type="match status" value="1"/>
</dbReference>
<dbReference type="PANTHER" id="PTHR11012">
    <property type="entry name" value="PROTEIN KINASE-LIKE DOMAIN-CONTAINING"/>
    <property type="match status" value="1"/>
</dbReference>
<dbReference type="SUPFAM" id="SSF56112">
    <property type="entry name" value="Protein kinase-like (PK-like)"/>
    <property type="match status" value="1"/>
</dbReference>
<dbReference type="AlphaFoldDB" id="A0A0G4IAM3"/>